<evidence type="ECO:0000313" key="2">
    <source>
        <dbReference type="RefSeq" id="XP_074232760.1"/>
    </source>
</evidence>
<evidence type="ECO:0000313" key="1">
    <source>
        <dbReference type="Proteomes" id="UP001732780"/>
    </source>
</evidence>
<proteinExistence type="predicted"/>
<gene>
    <name evidence="2" type="primary">SLC19A1</name>
</gene>
<dbReference type="Proteomes" id="UP001732780">
    <property type="component" value="Chromosome 1"/>
</dbReference>
<accession>A0AC58RE15</accession>
<reference evidence="2" key="1">
    <citation type="submission" date="2025-08" db="UniProtKB">
        <authorList>
            <consortium name="RefSeq"/>
        </authorList>
    </citation>
    <scope>IDENTIFICATION</scope>
    <source>
        <tissue evidence="2">Blood</tissue>
    </source>
</reference>
<keyword evidence="1" id="KW-1185">Reference proteome</keyword>
<organism evidence="1 2">
    <name type="scientific">Camelus bactrianus</name>
    <name type="common">Bactrian camel</name>
    <dbReference type="NCBI Taxonomy" id="9837"/>
    <lineage>
        <taxon>Eukaryota</taxon>
        <taxon>Metazoa</taxon>
        <taxon>Chordata</taxon>
        <taxon>Craniata</taxon>
        <taxon>Vertebrata</taxon>
        <taxon>Euteleostomi</taxon>
        <taxon>Mammalia</taxon>
        <taxon>Eutheria</taxon>
        <taxon>Laurasiatheria</taxon>
        <taxon>Artiodactyla</taxon>
        <taxon>Tylopoda</taxon>
        <taxon>Camelidae</taxon>
        <taxon>Camelus</taxon>
    </lineage>
</organism>
<sequence length="540" mass="59193">MPIAGSTVQSVSEILSGVRGDAWRGRDQVSPLPLPPGSERRGALWALWSPRAPSGGGRERTKAPPQGSGAVRVQDVAMKMAVCLPGPGLWDCSRCPGIRGHQVPRPLPSPAVSRRGPGGMALSGQEAEKQGPAEPRPGREPESWWCLVSYLCFYGFMAQMRPGESFITPYLLGPDKNFTQKQVTNEITPVLSYSYLAVLVPVFLLTDYLRYKPVLLLQGLSYVSVWLLLLFGSSVLHMQLMELFFSVTMAARIAYSSYVFSLVPPAHYQRVAGYSRAAVLLGVFTSSVLGQLLVTVGRVPFSTLNYVSLAFLTFSLVLALFLRCPKRSLFFNRSVPAGASPSELDQMNPGPGQPTGGRPGPAAAWRDSALARVLRELGHNLRLPQLRLWSLWWVFNSTGYYLIVYYVHILWNVVNPTMDSTRVYNGGADAASTLLGAITSFAAGFVKIRWAVWAKLVIAAVTVVQAGLVFLMYRTDSIWLCYMAFVLFRGSYQFLVPIATFSSTSCTSWCSLSPTSSRPCWWGCSTSDGASTSPCRQPRN</sequence>
<name>A0AC58RE15_CAMBA</name>
<protein>
    <submittedName>
        <fullName evidence="2">Reduced folate transporter isoform X3</fullName>
    </submittedName>
</protein>
<dbReference type="RefSeq" id="XP_074232760.1">
    <property type="nucleotide sequence ID" value="XM_074376659.1"/>
</dbReference>